<dbReference type="RefSeq" id="WP_236402967.1">
    <property type="nucleotide sequence ID" value="NZ_JAKJHZ010000009.1"/>
</dbReference>
<dbReference type="Proteomes" id="UP001201161">
    <property type="component" value="Unassembled WGS sequence"/>
</dbReference>
<evidence type="ECO:0000313" key="3">
    <source>
        <dbReference type="Proteomes" id="UP001201161"/>
    </source>
</evidence>
<dbReference type="EMBL" id="JAKJHZ010000009">
    <property type="protein sequence ID" value="MCF6378898.1"/>
    <property type="molecule type" value="Genomic_DNA"/>
</dbReference>
<protein>
    <submittedName>
        <fullName evidence="2">Uncharacterized protein</fullName>
    </submittedName>
</protein>
<keyword evidence="1" id="KW-0732">Signal</keyword>
<evidence type="ECO:0000313" key="2">
    <source>
        <dbReference type="EMBL" id="MCF6378898.1"/>
    </source>
</evidence>
<sequence>MKKLVAAAAVAALLPIATMPASAAPAPDGTVDRAGLPTKVVVRDSRTSPDDADIASVTLRSSWYWVSEQDVVVSVPDGMRAGQHLTVWFDTDLDAMPEGRYDLQLSTGKGKNLRLEQVLRKGETWGTDGARRAIGACVDEDGDKPVYDVRAGAKGVGISFDVFWCFGAHPPGDSPGAWRAVVSLTRGSHGDSAPNGRRWSAPLRGWGACDPSGGSCS</sequence>
<accession>A0ABS9HEY7</accession>
<comment type="caution">
    <text evidence="2">The sequence shown here is derived from an EMBL/GenBank/DDBJ whole genome shotgun (WGS) entry which is preliminary data.</text>
</comment>
<evidence type="ECO:0000256" key="1">
    <source>
        <dbReference type="SAM" id="SignalP"/>
    </source>
</evidence>
<keyword evidence="3" id="KW-1185">Reference proteome</keyword>
<organism evidence="2 3">
    <name type="scientific">Nocardioides potassii</name>
    <dbReference type="NCBI Taxonomy" id="2911371"/>
    <lineage>
        <taxon>Bacteria</taxon>
        <taxon>Bacillati</taxon>
        <taxon>Actinomycetota</taxon>
        <taxon>Actinomycetes</taxon>
        <taxon>Propionibacteriales</taxon>
        <taxon>Nocardioidaceae</taxon>
        <taxon>Nocardioides</taxon>
    </lineage>
</organism>
<feature type="signal peptide" evidence="1">
    <location>
        <begin position="1"/>
        <end position="23"/>
    </location>
</feature>
<feature type="chain" id="PRO_5046152076" evidence="1">
    <location>
        <begin position="24"/>
        <end position="217"/>
    </location>
</feature>
<reference evidence="2 3" key="1">
    <citation type="submission" date="2022-01" db="EMBL/GenBank/DDBJ databases">
        <title>Nocardioides sp. nov., an actinomycete isolated from mining soil.</title>
        <authorList>
            <person name="Liu L."/>
        </authorList>
    </citation>
    <scope>NUCLEOTIDE SEQUENCE [LARGE SCALE GENOMIC DNA]</scope>
    <source>
        <strain evidence="2 3">KLBMP 9356</strain>
    </source>
</reference>
<gene>
    <name evidence="2" type="ORF">L2K70_14880</name>
</gene>
<proteinExistence type="predicted"/>
<name>A0ABS9HEY7_9ACTN</name>